<dbReference type="InterPro" id="IPR003594">
    <property type="entry name" value="HATPase_dom"/>
</dbReference>
<keyword evidence="6" id="KW-1185">Reference proteome</keyword>
<dbReference type="InterPro" id="IPR036890">
    <property type="entry name" value="HATPase_C_sf"/>
</dbReference>
<name>A0A9X2VSB5_9PSEU</name>
<evidence type="ECO:0000313" key="5">
    <source>
        <dbReference type="EMBL" id="MCS7481968.1"/>
    </source>
</evidence>
<evidence type="ECO:0000313" key="6">
    <source>
        <dbReference type="Proteomes" id="UP001141259"/>
    </source>
</evidence>
<dbReference type="CDD" id="cd16917">
    <property type="entry name" value="HATPase_UhpB-NarQ-NarX-like"/>
    <property type="match status" value="1"/>
</dbReference>
<evidence type="ECO:0000256" key="2">
    <source>
        <dbReference type="ARBA" id="ARBA00022777"/>
    </source>
</evidence>
<keyword evidence="1" id="KW-0808">Transferase</keyword>
<dbReference type="Pfam" id="PF02518">
    <property type="entry name" value="HATPase_c"/>
    <property type="match status" value="1"/>
</dbReference>
<gene>
    <name evidence="5" type="ORF">NZH93_34385</name>
</gene>
<dbReference type="AlphaFoldDB" id="A0A9X2VSB5"/>
<dbReference type="RefSeq" id="WP_259627453.1">
    <property type="nucleotide sequence ID" value="NZ_JANYMP010000021.1"/>
</dbReference>
<dbReference type="GO" id="GO:0016301">
    <property type="term" value="F:kinase activity"/>
    <property type="evidence" value="ECO:0007669"/>
    <property type="project" value="UniProtKB-KW"/>
</dbReference>
<dbReference type="GO" id="GO:0005524">
    <property type="term" value="F:ATP binding"/>
    <property type="evidence" value="ECO:0007669"/>
    <property type="project" value="UniProtKB-KW"/>
</dbReference>
<protein>
    <submittedName>
        <fullName evidence="5">ATP-binding protein</fullName>
    </submittedName>
</protein>
<keyword evidence="5" id="KW-0067">ATP-binding</keyword>
<dbReference type="PANTHER" id="PTHR24421">
    <property type="entry name" value="NITRATE/NITRITE SENSOR PROTEIN NARX-RELATED"/>
    <property type="match status" value="1"/>
</dbReference>
<dbReference type="SUPFAM" id="SSF55874">
    <property type="entry name" value="ATPase domain of HSP90 chaperone/DNA topoisomerase II/histidine kinase"/>
    <property type="match status" value="1"/>
</dbReference>
<proteinExistence type="predicted"/>
<evidence type="ECO:0000256" key="3">
    <source>
        <dbReference type="ARBA" id="ARBA00023012"/>
    </source>
</evidence>
<keyword evidence="3" id="KW-0902">Two-component regulatory system</keyword>
<evidence type="ECO:0000259" key="4">
    <source>
        <dbReference type="Pfam" id="PF02518"/>
    </source>
</evidence>
<dbReference type="Gene3D" id="3.30.565.10">
    <property type="entry name" value="Histidine kinase-like ATPase, C-terminal domain"/>
    <property type="match status" value="1"/>
</dbReference>
<organism evidence="5 6">
    <name type="scientific">Umezawaea endophytica</name>
    <dbReference type="NCBI Taxonomy" id="1654476"/>
    <lineage>
        <taxon>Bacteria</taxon>
        <taxon>Bacillati</taxon>
        <taxon>Actinomycetota</taxon>
        <taxon>Actinomycetes</taxon>
        <taxon>Pseudonocardiales</taxon>
        <taxon>Pseudonocardiaceae</taxon>
        <taxon>Umezawaea</taxon>
    </lineage>
</organism>
<dbReference type="GO" id="GO:0000160">
    <property type="term" value="P:phosphorelay signal transduction system"/>
    <property type="evidence" value="ECO:0007669"/>
    <property type="project" value="UniProtKB-KW"/>
</dbReference>
<keyword evidence="2" id="KW-0418">Kinase</keyword>
<comment type="caution">
    <text evidence="5">The sequence shown here is derived from an EMBL/GenBank/DDBJ whole genome shotgun (WGS) entry which is preliminary data.</text>
</comment>
<reference evidence="5" key="1">
    <citation type="submission" date="2022-08" db="EMBL/GenBank/DDBJ databases">
        <authorList>
            <person name="Tistechok S."/>
            <person name="Samborskyy M."/>
            <person name="Roman I."/>
        </authorList>
    </citation>
    <scope>NUCLEOTIDE SEQUENCE</scope>
    <source>
        <strain evidence="5">DSM 103496</strain>
    </source>
</reference>
<evidence type="ECO:0000256" key="1">
    <source>
        <dbReference type="ARBA" id="ARBA00022679"/>
    </source>
</evidence>
<accession>A0A9X2VSB5</accession>
<keyword evidence="5" id="KW-0547">Nucleotide-binding</keyword>
<dbReference type="Proteomes" id="UP001141259">
    <property type="component" value="Unassembled WGS sequence"/>
</dbReference>
<feature type="domain" description="Histidine kinase/HSP90-like ATPase" evidence="4">
    <location>
        <begin position="275"/>
        <end position="364"/>
    </location>
</feature>
<dbReference type="EMBL" id="JANYMP010000021">
    <property type="protein sequence ID" value="MCS7481968.1"/>
    <property type="molecule type" value="Genomic_DNA"/>
</dbReference>
<sequence>MPPTSPTGAVETGFRSAVGRFAGPVRGIGLAVISVFGVLAVPDESVPLGLALLGLALVGAVVDGVPDTRGTWVALALTVVRACAICATQASTASGPNLWALNVLTITAITVQWEWPLEVAVPVTAGLLAVFLVAGGPPTAILRVVIECLLARLAFLLLVRSARGVDELRARQAALERAEVLARERRRREREYLALLHDTASATFLLVGSRTSDPAEVADFARRDLAVLTGSTGGPGLDDRLVDVESSLRSVVEQSPLAVDARWGHVPLLPVPVTLALVRAVREAMTNVERHAGVREAVLSVTASGTGLVVAVTDAGRGFDTAAVPEHRRGVRGSLVERMAAVGGRATVDSRPGDGTTVRLEWPRG</sequence>
<dbReference type="InterPro" id="IPR050482">
    <property type="entry name" value="Sensor_HK_TwoCompSys"/>
</dbReference>